<feature type="region of interest" description="Disordered" evidence="10">
    <location>
        <begin position="255"/>
        <end position="285"/>
    </location>
</feature>
<evidence type="ECO:0000256" key="6">
    <source>
        <dbReference type="ARBA" id="ARBA00022741"/>
    </source>
</evidence>
<dbReference type="PANTHER" id="PTHR32057:SF14">
    <property type="entry name" value="PROTEIN ADENYLYLTRANSFERASE SELO, MITOCHONDRIAL"/>
    <property type="match status" value="1"/>
</dbReference>
<dbReference type="PANTHER" id="PTHR32057">
    <property type="entry name" value="PROTEIN ADENYLYLTRANSFERASE SELO, MITOCHONDRIAL"/>
    <property type="match status" value="1"/>
</dbReference>
<dbReference type="GO" id="GO:0009534">
    <property type="term" value="C:chloroplast thylakoid"/>
    <property type="evidence" value="ECO:0007669"/>
    <property type="project" value="TreeGrafter"/>
</dbReference>
<comment type="similarity">
    <text evidence="2">Belongs to the SELO family.</text>
</comment>
<evidence type="ECO:0000256" key="1">
    <source>
        <dbReference type="ARBA" id="ARBA00001946"/>
    </source>
</evidence>
<dbReference type="NCBIfam" id="NF000658">
    <property type="entry name" value="PRK00029.1"/>
    <property type="match status" value="1"/>
</dbReference>
<dbReference type="GO" id="GO:0046872">
    <property type="term" value="F:metal ion binding"/>
    <property type="evidence" value="ECO:0007669"/>
    <property type="project" value="UniProtKB-KW"/>
</dbReference>
<proteinExistence type="inferred from homology"/>
<evidence type="ECO:0000256" key="4">
    <source>
        <dbReference type="ARBA" id="ARBA00022695"/>
    </source>
</evidence>
<reference evidence="11" key="1">
    <citation type="submission" date="2021-01" db="EMBL/GenBank/DDBJ databases">
        <authorList>
            <person name="Eckstrom K.M.E."/>
        </authorList>
    </citation>
    <scope>NUCLEOTIDE SEQUENCE</scope>
    <source>
        <strain evidence="11">UVCC 0001</strain>
    </source>
</reference>
<comment type="caution">
    <text evidence="11">The sequence shown here is derived from an EMBL/GenBank/DDBJ whole genome shotgun (WGS) entry which is preliminary data.</text>
</comment>
<keyword evidence="4" id="KW-0548">Nucleotidyltransferase</keyword>
<dbReference type="GO" id="GO:0005524">
    <property type="term" value="F:ATP binding"/>
    <property type="evidence" value="ECO:0007669"/>
    <property type="project" value="UniProtKB-KW"/>
</dbReference>
<dbReference type="HAMAP" id="MF_00692">
    <property type="entry name" value="SelO"/>
    <property type="match status" value="1"/>
</dbReference>
<evidence type="ECO:0000256" key="5">
    <source>
        <dbReference type="ARBA" id="ARBA00022723"/>
    </source>
</evidence>
<feature type="compositionally biased region" description="Basic and acidic residues" evidence="10">
    <location>
        <begin position="263"/>
        <end position="281"/>
    </location>
</feature>
<keyword evidence="3" id="KW-0808">Transferase</keyword>
<dbReference type="EMBL" id="JASFZW010000006">
    <property type="protein sequence ID" value="KAK2077710.1"/>
    <property type="molecule type" value="Genomic_DNA"/>
</dbReference>
<evidence type="ECO:0000256" key="7">
    <source>
        <dbReference type="ARBA" id="ARBA00022840"/>
    </source>
</evidence>
<organism evidence="11 12">
    <name type="scientific">Prototheca wickerhamii</name>
    <dbReference type="NCBI Taxonomy" id="3111"/>
    <lineage>
        <taxon>Eukaryota</taxon>
        <taxon>Viridiplantae</taxon>
        <taxon>Chlorophyta</taxon>
        <taxon>core chlorophytes</taxon>
        <taxon>Trebouxiophyceae</taxon>
        <taxon>Chlorellales</taxon>
        <taxon>Chlorellaceae</taxon>
        <taxon>Prototheca</taxon>
    </lineage>
</organism>
<dbReference type="Pfam" id="PF02696">
    <property type="entry name" value="SelO"/>
    <property type="match status" value="1"/>
</dbReference>
<evidence type="ECO:0000256" key="9">
    <source>
        <dbReference type="ARBA" id="ARBA00031547"/>
    </source>
</evidence>
<dbReference type="GO" id="GO:0070733">
    <property type="term" value="F:AMPylase activity"/>
    <property type="evidence" value="ECO:0007669"/>
    <property type="project" value="TreeGrafter"/>
</dbReference>
<evidence type="ECO:0000313" key="12">
    <source>
        <dbReference type="Proteomes" id="UP001255856"/>
    </source>
</evidence>
<evidence type="ECO:0000256" key="3">
    <source>
        <dbReference type="ARBA" id="ARBA00022679"/>
    </source>
</evidence>
<keyword evidence="12" id="KW-1185">Reference proteome</keyword>
<dbReference type="Proteomes" id="UP001255856">
    <property type="component" value="Unassembled WGS sequence"/>
</dbReference>
<accession>A0AAD9IIE1</accession>
<sequence>MSAHTEAAPREQEALKPLDSLAFDSWFTKDLPADPLKLNRLREVHGAFFSWVEPTPSGGDPETLIASDEVARLIGLDPAETQRPEFARIFAGNEPLPGAQPFAQCYGGHQFGVWAGQLGDGRAISLGEVTNAEGEHWELQLKGAGRTPYSRSADGRAVLRSSVREYVASEAMAALGVPTTRALSLVATGEEIWRDMFYDGNPRPEPGAVVCRVARSFVRFGTFQLPCARGGDHIDLVKKLADHILARHYPALAEAGNEGGADENPRTGGKDNGSGEEKEQQHSSPNRYEALLGAIAERTADLVAHWHRVGFVHGVLNTDNMSVLGDTIDYGPFAFMERFDPGFTPNTTDLPGRRYCFKNQPGICQFNLLMLGKAFVLGGLLDTPALERALERFADRMADAYQDAARRKLGLREFDPGLYAGLMSLMVEDHADFTNTWRALREVAAEGEGLPQRLEEAVAGEAGGSLSEERAAEWAAFADAYRAVLRDQGVTSEEQRRLMDAANPAIIPRNHVLVDIIKRVEAGDKQVLAQYMAALRQPYAESADIDPAWTRPGPKQVRRGVELLSCSS</sequence>
<keyword evidence="7" id="KW-0067">ATP-binding</keyword>
<comment type="cofactor">
    <cofactor evidence="1">
        <name>Mg(2+)</name>
        <dbReference type="ChEBI" id="CHEBI:18420"/>
    </cofactor>
</comment>
<dbReference type="InterPro" id="IPR003846">
    <property type="entry name" value="SelO"/>
</dbReference>
<evidence type="ECO:0000313" key="11">
    <source>
        <dbReference type="EMBL" id="KAK2077710.1"/>
    </source>
</evidence>
<name>A0AAD9IIE1_PROWI</name>
<protein>
    <recommendedName>
        <fullName evidence="9">Selenoprotein O</fullName>
    </recommendedName>
</protein>
<gene>
    <name evidence="11" type="ORF">QBZ16_004556</name>
</gene>
<keyword evidence="8" id="KW-0460">Magnesium</keyword>
<dbReference type="AlphaFoldDB" id="A0AAD9IIE1"/>
<evidence type="ECO:0000256" key="10">
    <source>
        <dbReference type="SAM" id="MobiDB-lite"/>
    </source>
</evidence>
<evidence type="ECO:0000256" key="2">
    <source>
        <dbReference type="ARBA" id="ARBA00009747"/>
    </source>
</evidence>
<keyword evidence="6" id="KW-0547">Nucleotide-binding</keyword>
<keyword evidence="5" id="KW-0479">Metal-binding</keyword>
<evidence type="ECO:0000256" key="8">
    <source>
        <dbReference type="ARBA" id="ARBA00022842"/>
    </source>
</evidence>